<organism evidence="2 3">
    <name type="scientific">Puccinia graminis f. sp. tritici</name>
    <dbReference type="NCBI Taxonomy" id="56615"/>
    <lineage>
        <taxon>Eukaryota</taxon>
        <taxon>Fungi</taxon>
        <taxon>Dikarya</taxon>
        <taxon>Basidiomycota</taxon>
        <taxon>Pucciniomycotina</taxon>
        <taxon>Pucciniomycetes</taxon>
        <taxon>Pucciniales</taxon>
        <taxon>Pucciniaceae</taxon>
        <taxon>Puccinia</taxon>
    </lineage>
</organism>
<sequence length="68" mass="7259">MLDFAVDLPEASLESIESVARFHAGVQHSPRTKQHVSQSLSNAPSHANHGLVARKTALIADENIVATS</sequence>
<feature type="region of interest" description="Disordered" evidence="1">
    <location>
        <begin position="26"/>
        <end position="47"/>
    </location>
</feature>
<protein>
    <submittedName>
        <fullName evidence="2">Uncharacterized protein</fullName>
    </submittedName>
</protein>
<evidence type="ECO:0000313" key="2">
    <source>
        <dbReference type="EMBL" id="KAA1094624.1"/>
    </source>
</evidence>
<evidence type="ECO:0000256" key="1">
    <source>
        <dbReference type="SAM" id="MobiDB-lite"/>
    </source>
</evidence>
<evidence type="ECO:0000313" key="3">
    <source>
        <dbReference type="Proteomes" id="UP000324748"/>
    </source>
</evidence>
<dbReference type="EMBL" id="VSWC01000079">
    <property type="protein sequence ID" value="KAA1094624.1"/>
    <property type="molecule type" value="Genomic_DNA"/>
</dbReference>
<name>A0A5B0P1I6_PUCGR</name>
<gene>
    <name evidence="2" type="ORF">PGT21_026973</name>
</gene>
<dbReference type="AlphaFoldDB" id="A0A5B0P1I6"/>
<feature type="compositionally biased region" description="Polar residues" evidence="1">
    <location>
        <begin position="35"/>
        <end position="45"/>
    </location>
</feature>
<comment type="caution">
    <text evidence="2">The sequence shown here is derived from an EMBL/GenBank/DDBJ whole genome shotgun (WGS) entry which is preliminary data.</text>
</comment>
<accession>A0A5B0P1I6</accession>
<reference evidence="2 3" key="1">
    <citation type="submission" date="2019-05" db="EMBL/GenBank/DDBJ databases">
        <title>Emergence of the Ug99 lineage of the wheat stem rust pathogen through somatic hybridization.</title>
        <authorList>
            <person name="Li F."/>
            <person name="Upadhyaya N.M."/>
            <person name="Sperschneider J."/>
            <person name="Matny O."/>
            <person name="Nguyen-Phuc H."/>
            <person name="Mago R."/>
            <person name="Raley C."/>
            <person name="Miller M.E."/>
            <person name="Silverstein K.A.T."/>
            <person name="Henningsen E."/>
            <person name="Hirsch C.D."/>
            <person name="Visser B."/>
            <person name="Pretorius Z.A."/>
            <person name="Steffenson B.J."/>
            <person name="Schwessinger B."/>
            <person name="Dodds P.N."/>
            <person name="Figueroa M."/>
        </authorList>
    </citation>
    <scope>NUCLEOTIDE SEQUENCE [LARGE SCALE GENOMIC DNA]</scope>
    <source>
        <strain evidence="2">21-0</strain>
    </source>
</reference>
<proteinExistence type="predicted"/>
<dbReference type="Proteomes" id="UP000324748">
    <property type="component" value="Unassembled WGS sequence"/>
</dbReference>
<keyword evidence="3" id="KW-1185">Reference proteome</keyword>